<evidence type="ECO:0000259" key="2">
    <source>
        <dbReference type="Pfam" id="PF02470"/>
    </source>
</evidence>
<sequence length="183" mass="19181">MLPVLAPCATMLQGFMLILCHNIIIRDENTPMSKQNRAGACLFSGAVLAATLGFAFYAHGTQKSPGTNNYALSARFVSANGLERGADVDIAGVKVGRVSSIVLDPATQMAFVHFTLDGALHLPQDSTLTISSATLSSENALMIEPGTSSTIAPPNGMLTHTLEPTSLEQQVSNYIFGAGNLGQ</sequence>
<dbReference type="PANTHER" id="PTHR33371:SF4">
    <property type="entry name" value="INTERMEMBRANE PHOSPHOLIPID TRANSPORT SYSTEM BINDING PROTEIN MLAD"/>
    <property type="match status" value="1"/>
</dbReference>
<keyword evidence="1" id="KW-1133">Transmembrane helix</keyword>
<evidence type="ECO:0000313" key="4">
    <source>
        <dbReference type="Proteomes" id="UP000256572"/>
    </source>
</evidence>
<dbReference type="AlphaFoldDB" id="A0AAN1PHV1"/>
<organism evidence="3 4">
    <name type="scientific">Acetobacter pomorum</name>
    <dbReference type="NCBI Taxonomy" id="65959"/>
    <lineage>
        <taxon>Bacteria</taxon>
        <taxon>Pseudomonadati</taxon>
        <taxon>Pseudomonadota</taxon>
        <taxon>Alphaproteobacteria</taxon>
        <taxon>Acetobacterales</taxon>
        <taxon>Acetobacteraceae</taxon>
        <taxon>Acetobacter</taxon>
    </lineage>
</organism>
<feature type="transmembrane region" description="Helical" evidence="1">
    <location>
        <begin position="37"/>
        <end position="58"/>
    </location>
</feature>
<accession>A0AAN1PHV1</accession>
<protein>
    <submittedName>
        <fullName evidence="3">MCE family protein</fullName>
    </submittedName>
</protein>
<evidence type="ECO:0000256" key="1">
    <source>
        <dbReference type="SAM" id="Phobius"/>
    </source>
</evidence>
<keyword evidence="1" id="KW-0472">Membrane</keyword>
<evidence type="ECO:0000313" key="3">
    <source>
        <dbReference type="EMBL" id="AXN00506.1"/>
    </source>
</evidence>
<proteinExistence type="predicted"/>
<dbReference type="EMBL" id="CP023189">
    <property type="protein sequence ID" value="AXN00506.1"/>
    <property type="molecule type" value="Genomic_DNA"/>
</dbReference>
<dbReference type="PANTHER" id="PTHR33371">
    <property type="entry name" value="INTERMEMBRANE PHOSPHOLIPID TRANSPORT SYSTEM BINDING PROTEIN MLAD-RELATED"/>
    <property type="match status" value="1"/>
</dbReference>
<name>A0AAN1PHV1_9PROT</name>
<dbReference type="Proteomes" id="UP000256572">
    <property type="component" value="Chromosome"/>
</dbReference>
<dbReference type="InterPro" id="IPR003399">
    <property type="entry name" value="Mce/MlaD"/>
</dbReference>
<gene>
    <name evidence="3" type="ORF">CJF59_08140</name>
</gene>
<keyword evidence="1" id="KW-0812">Transmembrane</keyword>
<feature type="domain" description="Mce/MlaD" evidence="2">
    <location>
        <begin position="69"/>
        <end position="146"/>
    </location>
</feature>
<feature type="transmembrane region" description="Helical" evidence="1">
    <location>
        <begin position="6"/>
        <end position="25"/>
    </location>
</feature>
<reference evidence="3 4" key="2">
    <citation type="submission" date="2018-08" db="EMBL/GenBank/DDBJ databases">
        <title>Acetobacter oryzifermentans sp. nov., isolated from Korea traditional vinegar and reclassification of Acetobacter pasteurianus subsp. ascendens (Henneberg 1898) as Acetobacter ascendens comb. nov.</title>
        <authorList>
            <person name="Cho G.Y."/>
            <person name="Lee S.H."/>
        </authorList>
    </citation>
    <scope>NUCLEOTIDE SEQUENCE [LARGE SCALE GENOMIC DNA]</scope>
    <source>
        <strain evidence="3 4">SH</strain>
    </source>
</reference>
<dbReference type="Pfam" id="PF02470">
    <property type="entry name" value="MlaD"/>
    <property type="match status" value="1"/>
</dbReference>
<reference evidence="3 4" key="1">
    <citation type="submission" date="2017-09" db="EMBL/GenBank/DDBJ databases">
        <authorList>
            <person name="Kim K.H."/>
            <person name="Chun B.H."/>
            <person name="Han G.S."/>
            <person name="Hyun S.G."/>
            <person name="Jeon C.O."/>
        </authorList>
    </citation>
    <scope>NUCLEOTIDE SEQUENCE [LARGE SCALE GENOMIC DNA]</scope>
    <source>
        <strain evidence="3 4">SH</strain>
    </source>
</reference>
<dbReference type="InterPro" id="IPR052336">
    <property type="entry name" value="MlaD_Phospholipid_Transporter"/>
</dbReference>